<organism evidence="1 2">
    <name type="scientific">Porites lobata</name>
    <dbReference type="NCBI Taxonomy" id="104759"/>
    <lineage>
        <taxon>Eukaryota</taxon>
        <taxon>Metazoa</taxon>
        <taxon>Cnidaria</taxon>
        <taxon>Anthozoa</taxon>
        <taxon>Hexacorallia</taxon>
        <taxon>Scleractinia</taxon>
        <taxon>Fungiina</taxon>
        <taxon>Poritidae</taxon>
        <taxon>Porites</taxon>
    </lineage>
</organism>
<evidence type="ECO:0000313" key="1">
    <source>
        <dbReference type="EMBL" id="CAH3164505.1"/>
    </source>
</evidence>
<dbReference type="PANTHER" id="PTHR46670">
    <property type="entry name" value="ENDO/EXONUCLEASE/PHOSPHATASE DOMAIN-CONTAINING PROTEIN"/>
    <property type="match status" value="1"/>
</dbReference>
<name>A0ABN8QKI7_9CNID</name>
<evidence type="ECO:0008006" key="3">
    <source>
        <dbReference type="Google" id="ProtNLM"/>
    </source>
</evidence>
<sequence>LFRDSVCVHKIDAGNRTSYEFSEWLIHLTCAEKMRVVVVYRPPYSGEHKVPTNVFFDEFSAYLESLLLFKFRDLLESVGLRQHVKKSTHNNGHILDLIITRFTDSTICIGPQVDRFISDHASVICHVLASRPFKARHCSAREAECFSAMEKCIRAVRGWMIQDKMKLNDDKTDNMTLVPFINNTCKSAFSQLYNIRRIRKYLTTDTS</sequence>
<feature type="non-terminal residue" evidence="1">
    <location>
        <position position="207"/>
    </location>
</feature>
<comment type="caution">
    <text evidence="1">The sequence shown here is derived from an EMBL/GenBank/DDBJ whole genome shotgun (WGS) entry which is preliminary data.</text>
</comment>
<keyword evidence="2" id="KW-1185">Reference proteome</keyword>
<dbReference type="PANTHER" id="PTHR46670:SF3">
    <property type="entry name" value="ENDONUCLEASE_EXONUCLEASE_PHOSPHATASE DOMAIN-CONTAINING PROTEIN"/>
    <property type="match status" value="1"/>
</dbReference>
<accession>A0ABN8QKI7</accession>
<dbReference type="Proteomes" id="UP001159405">
    <property type="component" value="Unassembled WGS sequence"/>
</dbReference>
<proteinExistence type="predicted"/>
<evidence type="ECO:0000313" key="2">
    <source>
        <dbReference type="Proteomes" id="UP001159405"/>
    </source>
</evidence>
<gene>
    <name evidence="1" type="ORF">PLOB_00006339</name>
</gene>
<dbReference type="EMBL" id="CALNXK010000129">
    <property type="protein sequence ID" value="CAH3164505.1"/>
    <property type="molecule type" value="Genomic_DNA"/>
</dbReference>
<feature type="non-terminal residue" evidence="1">
    <location>
        <position position="1"/>
    </location>
</feature>
<reference evidence="1 2" key="1">
    <citation type="submission" date="2022-05" db="EMBL/GenBank/DDBJ databases">
        <authorList>
            <consortium name="Genoscope - CEA"/>
            <person name="William W."/>
        </authorList>
    </citation>
    <scope>NUCLEOTIDE SEQUENCE [LARGE SCALE GENOMIC DNA]</scope>
</reference>
<protein>
    <recommendedName>
        <fullName evidence="3">Reverse transcriptase</fullName>
    </recommendedName>
</protein>